<dbReference type="EMBL" id="KJ746597">
    <property type="protein sequence ID" value="AID67501.1"/>
    <property type="molecule type" value="Genomic_DNA"/>
</dbReference>
<evidence type="ECO:0000256" key="1">
    <source>
        <dbReference type="SAM" id="Phobius"/>
    </source>
</evidence>
<keyword evidence="1" id="KW-0472">Membrane</keyword>
<dbReference type="InterPro" id="IPR010004">
    <property type="entry name" value="Uncharacterised_Ycf66"/>
</dbReference>
<protein>
    <submittedName>
        <fullName evidence="2">Hypothetical chloroplast RF66</fullName>
    </submittedName>
</protein>
<evidence type="ECO:0000313" key="2">
    <source>
        <dbReference type="EMBL" id="AID67501.1"/>
    </source>
</evidence>
<dbReference type="AlphaFoldDB" id="A0A088CJ02"/>
<dbReference type="Pfam" id="PF07444">
    <property type="entry name" value="Ycf66_N"/>
    <property type="match status" value="1"/>
</dbReference>
<feature type="transmembrane region" description="Helical" evidence="1">
    <location>
        <begin position="6"/>
        <end position="25"/>
    </location>
</feature>
<reference evidence="2" key="1">
    <citation type="journal article" date="2014" name="BMC Genomics">
        <title>Six newly sequenced chloroplast genomes from prasinophyte green algae provide insights into the relationships among prasinophyte lineages and the diversity of streamlined genome architecture in picoplanktonic species.</title>
        <authorList>
            <person name="Lemieux C."/>
            <person name="Otis C."/>
            <person name="Turmel M."/>
        </authorList>
    </citation>
    <scope>NUCLEOTIDE SEQUENCE</scope>
</reference>
<name>A0A088CJ02_9VIRI</name>
<keyword evidence="1" id="KW-1133">Transmembrane helix</keyword>
<proteinExistence type="predicted"/>
<keyword evidence="2" id="KW-0150">Chloroplast</keyword>
<feature type="transmembrane region" description="Helical" evidence="1">
    <location>
        <begin position="63"/>
        <end position="84"/>
    </location>
</feature>
<sequence>MINIIVQSHFFLGISILLGSFFLYFQRLFQPELSEDSDVFFASIGLLGGSVVLFEGWRLDPILLFEQLLLSGSIFFFIFQNFMLRKMLYKRSILQDTFNPTKSPLKKTVKSGFFKKQFLYDSNFSELFYYFKESQK</sequence>
<feature type="transmembrane region" description="Helical" evidence="1">
    <location>
        <begin position="37"/>
        <end position="57"/>
    </location>
</feature>
<keyword evidence="1" id="KW-0812">Transmembrane</keyword>
<organism evidence="2">
    <name type="scientific">Prasinococcus sp. CCMP1194</name>
    <dbReference type="NCBI Taxonomy" id="110672"/>
    <lineage>
        <taxon>Eukaryota</taxon>
        <taxon>Viridiplantae</taxon>
        <taxon>Prasinodermophyta</taxon>
        <taxon>Palmophyllophyceae</taxon>
        <taxon>Prasinococcales</taxon>
        <taxon>Prasinococcaceae</taxon>
        <taxon>Prasinococcus</taxon>
    </lineage>
</organism>
<gene>
    <name evidence="2" type="primary">ycf66</name>
</gene>
<geneLocation type="chloroplast" evidence="2"/>
<keyword evidence="2" id="KW-0934">Plastid</keyword>
<accession>A0A088CJ02</accession>